<accession>A0A0R2CK54</accession>
<organism evidence="1 2">
    <name type="scientific">Fructilactobacillus florum DSM 22689 = JCM 16035</name>
    <dbReference type="NCBI Taxonomy" id="1423745"/>
    <lineage>
        <taxon>Bacteria</taxon>
        <taxon>Bacillati</taxon>
        <taxon>Bacillota</taxon>
        <taxon>Bacilli</taxon>
        <taxon>Lactobacillales</taxon>
        <taxon>Lactobacillaceae</taxon>
        <taxon>Fructilactobacillus</taxon>
    </lineage>
</organism>
<dbReference type="EMBL" id="AYZI01000004">
    <property type="protein sequence ID" value="KRM91600.1"/>
    <property type="molecule type" value="Genomic_DNA"/>
</dbReference>
<dbReference type="Proteomes" id="UP000051586">
    <property type="component" value="Unassembled WGS sequence"/>
</dbReference>
<sequence>MSLRRFLRTQYRSALTKYLDKDGNIDHDKVDEMTDRTANVINAGYWLNLSESELMEQTPDNLVDSIFKAQRLQKDAFEMQSNATYNGFAKALNQLFSDK</sequence>
<protein>
    <submittedName>
        <fullName evidence="1">Uncharacterized protein</fullName>
    </submittedName>
</protein>
<reference evidence="1 2" key="1">
    <citation type="journal article" date="2015" name="Genome Announc.">
        <title>Expanding the biotechnology potential of lactobacilli through comparative genomics of 213 strains and associated genera.</title>
        <authorList>
            <person name="Sun Z."/>
            <person name="Harris H.M."/>
            <person name="McCann A."/>
            <person name="Guo C."/>
            <person name="Argimon S."/>
            <person name="Zhang W."/>
            <person name="Yang X."/>
            <person name="Jeffery I.B."/>
            <person name="Cooney J.C."/>
            <person name="Kagawa T.F."/>
            <person name="Liu W."/>
            <person name="Song Y."/>
            <person name="Salvetti E."/>
            <person name="Wrobel A."/>
            <person name="Rasinkangas P."/>
            <person name="Parkhill J."/>
            <person name="Rea M.C."/>
            <person name="O'Sullivan O."/>
            <person name="Ritari J."/>
            <person name="Douillard F.P."/>
            <person name="Paul Ross R."/>
            <person name="Yang R."/>
            <person name="Briner A.E."/>
            <person name="Felis G.E."/>
            <person name="de Vos W.M."/>
            <person name="Barrangou R."/>
            <person name="Klaenhammer T.R."/>
            <person name="Caufield P.W."/>
            <person name="Cui Y."/>
            <person name="Zhang H."/>
            <person name="O'Toole P.W."/>
        </authorList>
    </citation>
    <scope>NUCLEOTIDE SEQUENCE [LARGE SCALE GENOMIC DNA]</scope>
    <source>
        <strain evidence="1 2">DSM 22689</strain>
    </source>
</reference>
<dbReference type="STRING" id="1423745.GCA_001311215_01847"/>
<name>A0A0R2CK54_9LACO</name>
<proteinExistence type="predicted"/>
<evidence type="ECO:0000313" key="1">
    <source>
        <dbReference type="EMBL" id="KRM91600.1"/>
    </source>
</evidence>
<dbReference type="RefSeq" id="WP_156656523.1">
    <property type="nucleotide sequence ID" value="NZ_AYZI01000004.1"/>
</dbReference>
<evidence type="ECO:0000313" key="2">
    <source>
        <dbReference type="Proteomes" id="UP000051586"/>
    </source>
</evidence>
<comment type="caution">
    <text evidence="1">The sequence shown here is derived from an EMBL/GenBank/DDBJ whole genome shotgun (WGS) entry which is preliminary data.</text>
</comment>
<gene>
    <name evidence="1" type="ORF">FC87_GL000732</name>
</gene>
<dbReference type="AlphaFoldDB" id="A0A0R2CK54"/>